<evidence type="ECO:0000256" key="1">
    <source>
        <dbReference type="SAM" id="MobiDB-lite"/>
    </source>
</evidence>
<dbReference type="EMBL" id="VZUS01000001">
    <property type="protein sequence ID" value="KAB1187571.1"/>
    <property type="molecule type" value="Genomic_DNA"/>
</dbReference>
<gene>
    <name evidence="3" type="ORF">Hfx1149_05815</name>
</gene>
<reference evidence="3" key="1">
    <citation type="submission" date="2019-09" db="EMBL/GenBank/DDBJ databases">
        <title>Genomic analysis of Haloferax sp. CBA1149.</title>
        <authorList>
            <person name="Roh S.W."/>
        </authorList>
    </citation>
    <scope>NUCLEOTIDE SEQUENCE</scope>
    <source>
        <strain evidence="3">CBA1149</strain>
    </source>
</reference>
<dbReference type="AlphaFoldDB" id="A0A643JZX5"/>
<feature type="region of interest" description="Disordered" evidence="1">
    <location>
        <begin position="28"/>
        <end position="55"/>
    </location>
</feature>
<protein>
    <submittedName>
        <fullName evidence="3">CHRD domain-containing protein</fullName>
    </submittedName>
</protein>
<evidence type="ECO:0000259" key="2">
    <source>
        <dbReference type="PROSITE" id="PS50933"/>
    </source>
</evidence>
<dbReference type="Pfam" id="PF07452">
    <property type="entry name" value="CHRD"/>
    <property type="match status" value="1"/>
</dbReference>
<dbReference type="PROSITE" id="PS50933">
    <property type="entry name" value="CHRD"/>
    <property type="match status" value="1"/>
</dbReference>
<comment type="caution">
    <text evidence="3">The sequence shown here is derived from an EMBL/GenBank/DDBJ whole genome shotgun (WGS) entry which is preliminary data.</text>
</comment>
<name>A0A643JZX5_9EURY</name>
<dbReference type="InterPro" id="IPR006311">
    <property type="entry name" value="TAT_signal"/>
</dbReference>
<dbReference type="SMART" id="SM00754">
    <property type="entry name" value="CHRD"/>
    <property type="match status" value="1"/>
</dbReference>
<feature type="domain" description="CHRD" evidence="2">
    <location>
        <begin position="39"/>
        <end position="169"/>
    </location>
</feature>
<evidence type="ECO:0000313" key="3">
    <source>
        <dbReference type="EMBL" id="KAB1187571.1"/>
    </source>
</evidence>
<dbReference type="PROSITE" id="PS51318">
    <property type="entry name" value="TAT"/>
    <property type="match status" value="1"/>
</dbReference>
<dbReference type="RefSeq" id="WP_151136371.1">
    <property type="nucleotide sequence ID" value="NZ_VZUS01000001.1"/>
</dbReference>
<proteinExistence type="predicted"/>
<dbReference type="InterPro" id="IPR010895">
    <property type="entry name" value="CHRD"/>
</dbReference>
<sequence length="169" mass="17902">MRQTNVGRRRFLVSLGVTGVLLGGLGVNPATAKSNSSPRKRNFRTHLRGDEEVPPVETKAQGQLLVKFDDDLTQFSYTLIVANIDDVFAAHIHCGPAGQNGPVGVTLFGGEQTSASGILAKETVTEPNPGNVCGWESIEDVYDAIQSGNAYVNVHTVGTPSGEIRGQLG</sequence>
<accession>A0A643JZX5</accession>
<organism evidence="3">
    <name type="scientific">Haloferax sp. CBA1149</name>
    <dbReference type="NCBI Taxonomy" id="2650753"/>
    <lineage>
        <taxon>Archaea</taxon>
        <taxon>Methanobacteriati</taxon>
        <taxon>Methanobacteriota</taxon>
        <taxon>Stenosarchaea group</taxon>
        <taxon>Halobacteria</taxon>
        <taxon>Halobacteriales</taxon>
        <taxon>Haloferacaceae</taxon>
        <taxon>Haloferax</taxon>
    </lineage>
</organism>